<proteinExistence type="predicted"/>
<keyword evidence="3 7" id="KW-0489">Methyltransferase</keyword>
<dbReference type="Pfam" id="PF05175">
    <property type="entry name" value="MTS"/>
    <property type="match status" value="1"/>
</dbReference>
<dbReference type="CDD" id="cd02440">
    <property type="entry name" value="AdoMet_MTases"/>
    <property type="match status" value="1"/>
</dbReference>
<keyword evidence="2" id="KW-0698">rRNA processing</keyword>
<keyword evidence="8" id="KW-1185">Reference proteome</keyword>
<accession>A0A839E7H8</accession>
<dbReference type="InterPro" id="IPR007848">
    <property type="entry name" value="Small_mtfrase_dom"/>
</dbReference>
<dbReference type="GO" id="GO:0052914">
    <property type="term" value="F:16S rRNA (guanine(1207)-N(2))-methyltransferase activity"/>
    <property type="evidence" value="ECO:0007669"/>
    <property type="project" value="UniProtKB-EC"/>
</dbReference>
<name>A0A839E7H8_9MICO</name>
<dbReference type="PANTHER" id="PTHR47816">
    <property type="entry name" value="RIBOSOMAL RNA SMALL SUBUNIT METHYLTRANSFERASE C"/>
    <property type="match status" value="1"/>
</dbReference>
<sequence>MSASDRGGAVIGDITAALDPILAGLRRRPDLEAPELRAHDAADRLLLELAATEHADALVGREIVVVGDTHGALALGALALGARHVRVHQDSIVAERALAANAAAVGLTACSHHPLAEVASTDARLALVRLPRALDALDAIAREVARGSHSGVALLAAGMVKHMSLGANDVLRGSFDRLDVSLAQRKARALVARNPRPAGEIAALEPARARDAALGLEVVAVPGAFAGASVDIGARALIAALDRAPRVGAGGTIIDLACGTGLIATTLARLNPEARVIASDASAAAVASARLTAAANGVEVEVVQDDGLGSQPEARADLIALNPPFHVGAAVHTGIALRLLDEAARVLRPGGELWVVWNSHLRYAPALERAVGPTRQVARGPKFTVTASTRR</sequence>
<dbReference type="InterPro" id="IPR029063">
    <property type="entry name" value="SAM-dependent_MTases_sf"/>
</dbReference>
<keyword evidence="1" id="KW-0963">Cytoplasm</keyword>
<evidence type="ECO:0000256" key="3">
    <source>
        <dbReference type="ARBA" id="ARBA00022603"/>
    </source>
</evidence>
<dbReference type="PROSITE" id="PS00092">
    <property type="entry name" value="N6_MTASE"/>
    <property type="match status" value="1"/>
</dbReference>
<keyword evidence="4 7" id="KW-0808">Transferase</keyword>
<organism evidence="7 8">
    <name type="scientific">Microcella alkalica</name>
    <dbReference type="NCBI Taxonomy" id="355930"/>
    <lineage>
        <taxon>Bacteria</taxon>
        <taxon>Bacillati</taxon>
        <taxon>Actinomycetota</taxon>
        <taxon>Actinomycetes</taxon>
        <taxon>Micrococcales</taxon>
        <taxon>Microbacteriaceae</taxon>
        <taxon>Microcella</taxon>
    </lineage>
</organism>
<dbReference type="EC" id="2.1.1.172" evidence="7"/>
<evidence type="ECO:0000256" key="2">
    <source>
        <dbReference type="ARBA" id="ARBA00022552"/>
    </source>
</evidence>
<feature type="domain" description="RlmG N-terminal" evidence="6">
    <location>
        <begin position="25"/>
        <end position="193"/>
    </location>
</feature>
<gene>
    <name evidence="7" type="ORF">FHX53_002065</name>
</gene>
<evidence type="ECO:0000259" key="6">
    <source>
        <dbReference type="Pfam" id="PF26049"/>
    </source>
</evidence>
<dbReference type="InterPro" id="IPR046977">
    <property type="entry name" value="RsmC/RlmG"/>
</dbReference>
<dbReference type="PANTHER" id="PTHR47816:SF5">
    <property type="entry name" value="RIBOSOMAL RNA LARGE SUBUNIT METHYLTRANSFERASE G"/>
    <property type="match status" value="1"/>
</dbReference>
<evidence type="ECO:0000256" key="4">
    <source>
        <dbReference type="ARBA" id="ARBA00022679"/>
    </source>
</evidence>
<dbReference type="EMBL" id="JACGWX010000005">
    <property type="protein sequence ID" value="MBA8848461.1"/>
    <property type="molecule type" value="Genomic_DNA"/>
</dbReference>
<evidence type="ECO:0000313" key="7">
    <source>
        <dbReference type="EMBL" id="MBA8848461.1"/>
    </source>
</evidence>
<dbReference type="GO" id="GO:0003676">
    <property type="term" value="F:nucleic acid binding"/>
    <property type="evidence" value="ECO:0007669"/>
    <property type="project" value="InterPro"/>
</dbReference>
<dbReference type="RefSeq" id="WP_182491255.1">
    <property type="nucleotide sequence ID" value="NZ_BAAAOV010000018.1"/>
</dbReference>
<dbReference type="AlphaFoldDB" id="A0A839E7H8"/>
<dbReference type="InterPro" id="IPR002052">
    <property type="entry name" value="DNA_methylase_N6_adenine_CS"/>
</dbReference>
<evidence type="ECO:0000259" key="5">
    <source>
        <dbReference type="Pfam" id="PF05175"/>
    </source>
</evidence>
<comment type="caution">
    <text evidence="7">The sequence shown here is derived from an EMBL/GenBank/DDBJ whole genome shotgun (WGS) entry which is preliminary data.</text>
</comment>
<dbReference type="Gene3D" id="3.40.50.150">
    <property type="entry name" value="Vaccinia Virus protein VP39"/>
    <property type="match status" value="2"/>
</dbReference>
<evidence type="ECO:0000313" key="8">
    <source>
        <dbReference type="Proteomes" id="UP000585905"/>
    </source>
</evidence>
<evidence type="ECO:0000256" key="1">
    <source>
        <dbReference type="ARBA" id="ARBA00022490"/>
    </source>
</evidence>
<protein>
    <submittedName>
        <fullName evidence="7">16S rRNA (Guanine1207-N2)-methyltransferase</fullName>
        <ecNumber evidence="7">2.1.1.172</ecNumber>
    </submittedName>
</protein>
<dbReference type="InterPro" id="IPR058679">
    <property type="entry name" value="RlmG_N"/>
</dbReference>
<dbReference type="Pfam" id="PF26049">
    <property type="entry name" value="RLMG_N"/>
    <property type="match status" value="1"/>
</dbReference>
<reference evidence="7 8" key="1">
    <citation type="submission" date="2020-07" db="EMBL/GenBank/DDBJ databases">
        <title>Sequencing the genomes of 1000 actinobacteria strains.</title>
        <authorList>
            <person name="Klenk H.-P."/>
        </authorList>
    </citation>
    <scope>NUCLEOTIDE SEQUENCE [LARGE SCALE GENOMIC DNA]</scope>
    <source>
        <strain evidence="7 8">DSM 19663</strain>
    </source>
</reference>
<feature type="domain" description="Methyltransferase small" evidence="5">
    <location>
        <begin position="216"/>
        <end position="386"/>
    </location>
</feature>
<dbReference type="Proteomes" id="UP000585905">
    <property type="component" value="Unassembled WGS sequence"/>
</dbReference>
<dbReference type="SUPFAM" id="SSF53335">
    <property type="entry name" value="S-adenosyl-L-methionine-dependent methyltransferases"/>
    <property type="match status" value="1"/>
</dbReference>